<evidence type="ECO:0000256" key="4">
    <source>
        <dbReference type="ARBA" id="ARBA00022989"/>
    </source>
</evidence>
<dbReference type="Proteomes" id="UP000678513">
    <property type="component" value="Chromosome"/>
</dbReference>
<keyword evidence="3 6" id="KW-0812">Transmembrane</keyword>
<gene>
    <name evidence="7" type="ORF">J5A65_02060</name>
</gene>
<dbReference type="PANTHER" id="PTHR30386">
    <property type="entry name" value="MEMBRANE FUSION SUBUNIT OF EMRAB-TOLC MULTIDRUG EFFLUX PUMP"/>
    <property type="match status" value="1"/>
</dbReference>
<protein>
    <submittedName>
        <fullName evidence="7">HlyD family efflux transporter periplasmic adaptor subunit</fullName>
    </submittedName>
</protein>
<evidence type="ECO:0000256" key="3">
    <source>
        <dbReference type="ARBA" id="ARBA00022692"/>
    </source>
</evidence>
<evidence type="ECO:0000256" key="1">
    <source>
        <dbReference type="ARBA" id="ARBA00004167"/>
    </source>
</evidence>
<comment type="subcellular location">
    <subcellularLocation>
        <location evidence="1">Membrane</location>
        <topology evidence="1">Single-pass membrane protein</topology>
    </subcellularLocation>
</comment>
<name>A0ABX7Y6C7_9ACTN</name>
<sequence>MLYRFKALGKRRDPDQLDTPLTLASPNGWIVTLVIGFCMLALIGWGILGRIPQQVTASGRLQYPGGLVTVQSDSNGIVSGLADLGTVITQGGVIASLHQESGASDTQIVGVTGGRIVQHLVELGTAVTTGTPIAVVEPGATENAILEAIVEVPAAQVEAIQPGQDVKLTVSGVAATKYGLLRGQVQSLAPFPMNADGAQVGPTLVVISLERADTVTGYAWTSLEGPDRQIESQTPVVAEIDTDDISPVSLLGK</sequence>
<evidence type="ECO:0000313" key="7">
    <source>
        <dbReference type="EMBL" id="QUC08556.1"/>
    </source>
</evidence>
<proteinExistence type="inferred from homology"/>
<dbReference type="PANTHER" id="PTHR30386:SF26">
    <property type="entry name" value="TRANSPORT PROTEIN COMB"/>
    <property type="match status" value="1"/>
</dbReference>
<dbReference type="EMBL" id="CP072384">
    <property type="protein sequence ID" value="QUC08556.1"/>
    <property type="molecule type" value="Genomic_DNA"/>
</dbReference>
<keyword evidence="5 6" id="KW-0472">Membrane</keyword>
<dbReference type="InterPro" id="IPR050739">
    <property type="entry name" value="MFP"/>
</dbReference>
<accession>A0ABX7Y6C7</accession>
<feature type="transmembrane region" description="Helical" evidence="6">
    <location>
        <begin position="28"/>
        <end position="48"/>
    </location>
</feature>
<evidence type="ECO:0000256" key="5">
    <source>
        <dbReference type="ARBA" id="ARBA00023136"/>
    </source>
</evidence>
<dbReference type="RefSeq" id="WP_212324674.1">
    <property type="nucleotide sequence ID" value="NZ_AP024463.1"/>
</dbReference>
<organism evidence="7 8">
    <name type="scientific">Arachnia rubra</name>
    <dbReference type="NCBI Taxonomy" id="1547448"/>
    <lineage>
        <taxon>Bacteria</taxon>
        <taxon>Bacillati</taxon>
        <taxon>Actinomycetota</taxon>
        <taxon>Actinomycetes</taxon>
        <taxon>Propionibacteriales</taxon>
        <taxon>Propionibacteriaceae</taxon>
        <taxon>Arachnia</taxon>
    </lineage>
</organism>
<evidence type="ECO:0000313" key="8">
    <source>
        <dbReference type="Proteomes" id="UP000678513"/>
    </source>
</evidence>
<comment type="similarity">
    <text evidence="2">Belongs to the membrane fusion protein (MFP) (TC 8.A.1) family.</text>
</comment>
<evidence type="ECO:0000256" key="6">
    <source>
        <dbReference type="SAM" id="Phobius"/>
    </source>
</evidence>
<keyword evidence="8" id="KW-1185">Reference proteome</keyword>
<reference evidence="7 8" key="1">
    <citation type="submission" date="2021-03" db="EMBL/GenBank/DDBJ databases">
        <title>Human Oral Microbial Genomes.</title>
        <authorList>
            <person name="Johnston C.D."/>
            <person name="Chen T."/>
            <person name="Dewhirst F.E."/>
        </authorList>
    </citation>
    <scope>NUCLEOTIDE SEQUENCE [LARGE SCALE GENOMIC DNA]</scope>
    <source>
        <strain evidence="7 8">DSMZ 100122</strain>
    </source>
</reference>
<evidence type="ECO:0000256" key="2">
    <source>
        <dbReference type="ARBA" id="ARBA00009477"/>
    </source>
</evidence>
<keyword evidence="4 6" id="KW-1133">Transmembrane helix</keyword>